<dbReference type="Pfam" id="PF00795">
    <property type="entry name" value="CN_hydrolase"/>
    <property type="match status" value="1"/>
</dbReference>
<accession>A0A841PXL5</accession>
<dbReference type="SUPFAM" id="SSF56317">
    <property type="entry name" value="Carbon-nitrogen hydrolase"/>
    <property type="match status" value="1"/>
</dbReference>
<dbReference type="GO" id="GO:0016787">
    <property type="term" value="F:hydrolase activity"/>
    <property type="evidence" value="ECO:0007669"/>
    <property type="project" value="UniProtKB-KW"/>
</dbReference>
<evidence type="ECO:0000313" key="4">
    <source>
        <dbReference type="Proteomes" id="UP000568839"/>
    </source>
</evidence>
<dbReference type="InterPro" id="IPR036526">
    <property type="entry name" value="C-N_Hydrolase_sf"/>
</dbReference>
<comment type="caution">
    <text evidence="3">The sequence shown here is derived from an EMBL/GenBank/DDBJ whole genome shotgun (WGS) entry which is preliminary data.</text>
</comment>
<comment type="similarity">
    <text evidence="1">Belongs to the carbon-nitrogen hydrolase superfamily. Nitrilase family.</text>
</comment>
<protein>
    <submittedName>
        <fullName evidence="3">Putative amidohydrolase</fullName>
    </submittedName>
</protein>
<keyword evidence="3" id="KW-0378">Hydrolase</keyword>
<evidence type="ECO:0000256" key="1">
    <source>
        <dbReference type="ARBA" id="ARBA00008129"/>
    </source>
</evidence>
<dbReference type="InterPro" id="IPR003010">
    <property type="entry name" value="C-N_Hydrolase"/>
</dbReference>
<dbReference type="AlphaFoldDB" id="A0A841PXL5"/>
<feature type="domain" description="CN hydrolase" evidence="2">
    <location>
        <begin position="1"/>
        <end position="227"/>
    </location>
</feature>
<gene>
    <name evidence="3" type="ORF">HNR44_000694</name>
</gene>
<sequence>MFPNWTLDLNENPSDWEFHLNEFMDQCILLPGPETDRIGEVAKSKAIHVVFGANEVEKNYDGVLYNSLVFISSTGAFLGKHRKLFPTSREKIFHARGDASGLKIYETPIGRLGGLICYEHLQPLLKYALIGQGEQIHCASWPGWPNFPQGRSNRNVFDAASKAYALEGQCFVIASSLYVPPSTGDHIDLGNASWTFFGGSGIINPSGEYIAGPLYDEEGIVYGDMDLSLIPRRKATVDTTGRDSAWETINMNIDLSSRKPIHWNQDDNLEELFEKIDMLEKKLQQYKNIDS</sequence>
<evidence type="ECO:0000313" key="3">
    <source>
        <dbReference type="EMBL" id="MBB6448745.1"/>
    </source>
</evidence>
<organism evidence="3 4">
    <name type="scientific">Geomicrobium halophilum</name>
    <dbReference type="NCBI Taxonomy" id="549000"/>
    <lineage>
        <taxon>Bacteria</taxon>
        <taxon>Bacillati</taxon>
        <taxon>Bacillota</taxon>
        <taxon>Bacilli</taxon>
        <taxon>Bacillales</taxon>
        <taxon>Geomicrobium</taxon>
    </lineage>
</organism>
<keyword evidence="4" id="KW-1185">Reference proteome</keyword>
<proteinExistence type="inferred from homology"/>
<dbReference type="Proteomes" id="UP000568839">
    <property type="component" value="Unassembled WGS sequence"/>
</dbReference>
<name>A0A841PXL5_9BACL</name>
<dbReference type="EMBL" id="JACHHJ010000001">
    <property type="protein sequence ID" value="MBB6448745.1"/>
    <property type="molecule type" value="Genomic_DNA"/>
</dbReference>
<dbReference type="PANTHER" id="PTHR46044">
    <property type="entry name" value="NITRILASE"/>
    <property type="match status" value="1"/>
</dbReference>
<dbReference type="PANTHER" id="PTHR46044:SF1">
    <property type="entry name" value="CN HYDROLASE DOMAIN-CONTAINING PROTEIN"/>
    <property type="match status" value="1"/>
</dbReference>
<reference evidence="3 4" key="1">
    <citation type="submission" date="2020-08" db="EMBL/GenBank/DDBJ databases">
        <title>Genomic Encyclopedia of Type Strains, Phase IV (KMG-IV): sequencing the most valuable type-strain genomes for metagenomic binning, comparative biology and taxonomic classification.</title>
        <authorList>
            <person name="Goeker M."/>
        </authorList>
    </citation>
    <scope>NUCLEOTIDE SEQUENCE [LARGE SCALE GENOMIC DNA]</scope>
    <source>
        <strain evidence="3 4">DSM 21769</strain>
    </source>
</reference>
<dbReference type="InterPro" id="IPR044149">
    <property type="entry name" value="Nitrilases_CHs"/>
</dbReference>
<dbReference type="Gene3D" id="3.60.110.10">
    <property type="entry name" value="Carbon-nitrogen hydrolase"/>
    <property type="match status" value="1"/>
</dbReference>
<evidence type="ECO:0000259" key="2">
    <source>
        <dbReference type="PROSITE" id="PS50263"/>
    </source>
</evidence>
<dbReference type="PROSITE" id="PS50263">
    <property type="entry name" value="CN_HYDROLASE"/>
    <property type="match status" value="1"/>
</dbReference>